<evidence type="ECO:0000313" key="3">
    <source>
        <dbReference type="EMBL" id="VZO40155.1"/>
    </source>
</evidence>
<comment type="caution">
    <text evidence="3">The sequence shown here is derived from an EMBL/GenBank/DDBJ whole genome shotgun (WGS) entry which is preliminary data.</text>
</comment>
<dbReference type="Pfam" id="PF01841">
    <property type="entry name" value="Transglut_core"/>
    <property type="match status" value="1"/>
</dbReference>
<dbReference type="Proteomes" id="UP000419743">
    <property type="component" value="Unassembled WGS sequence"/>
</dbReference>
<evidence type="ECO:0000256" key="1">
    <source>
        <dbReference type="SAM" id="MobiDB-lite"/>
    </source>
</evidence>
<name>A0A7M4DRR1_9MICO</name>
<dbReference type="SMART" id="SM00460">
    <property type="entry name" value="TGc"/>
    <property type="match status" value="1"/>
</dbReference>
<dbReference type="InterPro" id="IPR038765">
    <property type="entry name" value="Papain-like_cys_pep_sf"/>
</dbReference>
<sequence length="329" mass="36074">MTTTPQTLPDQAGMPAPAPDAVAHYARHSRYSDPGPHADLLRAVNPTIAEVSAAARNLIAHYRGEQAQLPESTRGDIDLRWLADQLATDQARHGQPLSAPRALPERLQGCCRDHSLFSVGVLREHGVPARTRIGFADYFRAGFHHDHVVVEVFDGGRWVRFDPELDVGYAPGFRPPFDVTDIPTGLGTPFETAAQVWLAHRAGTLDADTYGVDPTLPLRGPVFVAEYVVFEAAHRHRDELLLWDIWGLLNEGPPPGDVDGLAPFLDRIDRVASLLVAVDDEEANGVHGGPAAVELEELYRTETLLHPGNEIRTADPFHPDAPPRVTTLR</sequence>
<gene>
    <name evidence="3" type="ORF">HALOF300_04857</name>
</gene>
<dbReference type="RefSeq" id="WP_197522808.1">
    <property type="nucleotide sequence ID" value="NZ_CACRYJ010000068.1"/>
</dbReference>
<evidence type="ECO:0000313" key="4">
    <source>
        <dbReference type="Proteomes" id="UP000419743"/>
    </source>
</evidence>
<dbReference type="AlphaFoldDB" id="A0A7M4DRR1"/>
<feature type="region of interest" description="Disordered" evidence="1">
    <location>
        <begin position="309"/>
        <end position="329"/>
    </location>
</feature>
<proteinExistence type="predicted"/>
<dbReference type="Gene3D" id="3.10.620.30">
    <property type="match status" value="1"/>
</dbReference>
<accession>A0A7M4DRR1</accession>
<dbReference type="EMBL" id="CACRYJ010000068">
    <property type="protein sequence ID" value="VZO40155.1"/>
    <property type="molecule type" value="Genomic_DNA"/>
</dbReference>
<keyword evidence="4" id="KW-1185">Reference proteome</keyword>
<dbReference type="SUPFAM" id="SSF54001">
    <property type="entry name" value="Cysteine proteinases"/>
    <property type="match status" value="1"/>
</dbReference>
<evidence type="ECO:0000259" key="2">
    <source>
        <dbReference type="SMART" id="SM00460"/>
    </source>
</evidence>
<protein>
    <submittedName>
        <fullName evidence="3">Transglutaminase-like superfamily protein</fullName>
    </submittedName>
</protein>
<reference evidence="3 4" key="1">
    <citation type="submission" date="2019-11" db="EMBL/GenBank/DDBJ databases">
        <authorList>
            <person name="Criscuolo A."/>
        </authorList>
    </citation>
    <scope>NUCLEOTIDE SEQUENCE [LARGE SCALE GENOMIC DNA]</scope>
    <source>
        <strain evidence="3">CIP111667</strain>
    </source>
</reference>
<feature type="domain" description="Transglutaminase-like" evidence="2">
    <location>
        <begin position="103"/>
        <end position="165"/>
    </location>
</feature>
<dbReference type="InterPro" id="IPR002931">
    <property type="entry name" value="Transglutaminase-like"/>
</dbReference>
<organism evidence="3 4">
    <name type="scientific">Occultella aeris</name>
    <dbReference type="NCBI Taxonomy" id="2761496"/>
    <lineage>
        <taxon>Bacteria</taxon>
        <taxon>Bacillati</taxon>
        <taxon>Actinomycetota</taxon>
        <taxon>Actinomycetes</taxon>
        <taxon>Micrococcales</taxon>
        <taxon>Ruaniaceae</taxon>
        <taxon>Occultella</taxon>
    </lineage>
</organism>